<organism evidence="3 4">
    <name type="scientific">Citroniella saccharovorans</name>
    <dbReference type="NCBI Taxonomy" id="2053367"/>
    <lineage>
        <taxon>Bacteria</taxon>
        <taxon>Bacillati</taxon>
        <taxon>Bacillota</taxon>
        <taxon>Tissierellia</taxon>
        <taxon>Tissierellales</taxon>
        <taxon>Peptoniphilaceae</taxon>
        <taxon>Citroniella</taxon>
    </lineage>
</organism>
<keyword evidence="4" id="KW-1185">Reference proteome</keyword>
<keyword evidence="2" id="KW-0732">Signal</keyword>
<feature type="compositionally biased region" description="Pro residues" evidence="1">
    <location>
        <begin position="746"/>
        <end position="758"/>
    </location>
</feature>
<evidence type="ECO:0000313" key="4">
    <source>
        <dbReference type="Proteomes" id="UP001357733"/>
    </source>
</evidence>
<dbReference type="SUPFAM" id="SSF52058">
    <property type="entry name" value="L domain-like"/>
    <property type="match status" value="1"/>
</dbReference>
<feature type="compositionally biased region" description="Basic and acidic residues" evidence="1">
    <location>
        <begin position="1774"/>
        <end position="1807"/>
    </location>
</feature>
<evidence type="ECO:0000313" key="3">
    <source>
        <dbReference type="EMBL" id="MEB3430103.1"/>
    </source>
</evidence>
<evidence type="ECO:0000256" key="1">
    <source>
        <dbReference type="SAM" id="MobiDB-lite"/>
    </source>
</evidence>
<dbReference type="InterPro" id="IPR051922">
    <property type="entry name" value="Bact_Sporulation_Assoc"/>
</dbReference>
<accession>A0AAW9MR06</accession>
<dbReference type="Pfam" id="PF04122">
    <property type="entry name" value="CW_binding_2"/>
    <property type="match status" value="3"/>
</dbReference>
<dbReference type="PANTHER" id="PTHR30032:SF8">
    <property type="entry name" value="GERMINATION-SPECIFIC N-ACETYLMURAMOYL-L-ALANINE AMIDASE"/>
    <property type="match status" value="1"/>
</dbReference>
<dbReference type="InterPro" id="IPR032675">
    <property type="entry name" value="LRR_dom_sf"/>
</dbReference>
<dbReference type="PANTHER" id="PTHR30032">
    <property type="entry name" value="N-ACETYLMURAMOYL-L-ALANINE AMIDASE-RELATED"/>
    <property type="match status" value="1"/>
</dbReference>
<dbReference type="EMBL" id="JAYKOT010000003">
    <property type="protein sequence ID" value="MEB3430103.1"/>
    <property type="molecule type" value="Genomic_DNA"/>
</dbReference>
<proteinExistence type="predicted"/>
<evidence type="ECO:0000256" key="2">
    <source>
        <dbReference type="SAM" id="SignalP"/>
    </source>
</evidence>
<dbReference type="InterPro" id="IPR001611">
    <property type="entry name" value="Leu-rich_rpt"/>
</dbReference>
<dbReference type="PROSITE" id="PS51450">
    <property type="entry name" value="LRR"/>
    <property type="match status" value="2"/>
</dbReference>
<feature type="chain" id="PRO_5043701447" evidence="2">
    <location>
        <begin position="26"/>
        <end position="2073"/>
    </location>
</feature>
<dbReference type="Gene3D" id="3.40.50.12090">
    <property type="match status" value="2"/>
</dbReference>
<feature type="signal peptide" evidence="2">
    <location>
        <begin position="1"/>
        <end position="25"/>
    </location>
</feature>
<feature type="region of interest" description="Disordered" evidence="1">
    <location>
        <begin position="1751"/>
        <end position="1807"/>
    </location>
</feature>
<reference evidence="3 4" key="1">
    <citation type="submission" date="2024-01" db="EMBL/GenBank/DDBJ databases">
        <title>Complete genome sequence of Citroniella saccharovorans strain M6.X9, isolated from human fecal sample.</title>
        <authorList>
            <person name="Cheng G."/>
            <person name="Westerholm M."/>
            <person name="Schnurer A."/>
        </authorList>
    </citation>
    <scope>NUCLEOTIDE SEQUENCE [LARGE SCALE GENOMIC DNA]</scope>
    <source>
        <strain evidence="3 4">DSM 29873</strain>
    </source>
</reference>
<dbReference type="RefSeq" id="WP_324620263.1">
    <property type="nucleotide sequence ID" value="NZ_JAYKOT010000003.1"/>
</dbReference>
<sequence length="2073" mass="231984">MKRLLSFVLALAMILSSLTNVTVYANEKEGDFEVLSSGLIKDETLPKKADDNEEVEVPSWNLKRAILLLNEAITTTQIDANKEIVDNTPVTRRMIRRVAHLSPEQCGAHDLKEWQIKVNSAIGLEYAENMTWLSLVYQNLNDFTPIKDCVKLKHLDIRDCSKDGVKIEDISFLNKLTELDFLNIKAARPKDLSPLKKLTKLTYLDMESTKIENADFVKDLKDLEYFNAQFSFVKDLKAFENHTKLQTLLLSAPANKYIHGKELLTDISPVSTLTNLKELDIANHNVKDISALKGLKNLEVFTASNNLIEDLEVLLTLPKLNKVWVQGNTAYPGFETSENTYKEAKKIFNSLSKKVLTKDDLNTLEKLNNESDGVKAFFKKTTLETLKEYAEDLKTKDSVLNKAFENIGVDPLDPETPTDPEVKEKKIIEVIPSGEFTLEKGNDPKTVLPKTVKVKLADAGVITKDEEAKIGTFRRNFKDGLEFGPISIAYKVVDENGNILSSKDYPNLIKVVDKDELGVEYPFISVGDYFEYITEDTNRAFNIEINSNKFEIDGVYSFKQEPCPIHKEGTVGEVIANENKANRHEANKNPELFYVIHVKEKAQAENPKLGINNVGEARTNETITYKVVDSKGNIISAKDNPNLFYARNKDSNTDYDKYPKTDGDYYTIESAGESIDYELKLKSDEYDLVGTYEFGTKYNMTTSAGSISMVYNSNSTPKYYKLPGSNPGEDVFIIKVKAKGEDPGQEPTPDPNPDPGENPNPESSEGLGYVDGKVVFRLVDDKGNKLKASEVANDIKIVLDEFKNLEVDGDLFSHKFSSMTEKYNPLTIKSEKYELVSQNGFEGNFSYIDYGAHLNKVYLNGEEVDVINNDTSKLDAKYFTIIVKEKETSKPDPSEKLGYVDGKVVFKLVDEKGNQLKASEVANDIKIVLDEFKNLEVDGDLFSHKFSSMTEKYNPLTIKSEKYELVSQNGFEGNFSYIDYGAHLNKVYLNGEEVDVINNDTSKLDAKYFTIVVKEKSSGGETPVEPKPEDPSTGFKYVEGSTPGVGKDIKGHEFITFKVLDEGGNQVSAKNYPDMLLTRGEQTGQDPLKVKANEDNFTFNTGYMVDNKYTLVINPTSVFELDGEYKFTVKNDASAGWKDTITTVENTNAGDKTYYKVHEDELNENVFTIHVKAKQEEGLGLNIKSQNLMNFVSLSALPFNTPGALEGDLKDLKVEWDLTNVKDEVGKYEIEGTVILEEGIVNPQELKAKAVLNVVEKPAQNNMDVTIIVTKNNLPFTEELNFNFKDLATNEVKTVKSANGMIKANLEVGHKYELTLDSEDKTIDKITFTIKEEMGPIIEGSGEVLATIEIKDKVAEKEVFATFIVQENNAPYTKELNFSFKDVETGKVTTVDSENAMVNVFLTIGHKYEISLNSEEKTMKPVTIVVGEEYPTLIDSEEPFTNITVEPKKEQDPIEEGKALDKLIVRVLKDGKAEANYQISLIYFDEFGIPNTVLKPKTDKNGEIVIDKLLANGKYQLRPARNANELKFEKDVFEFTTDKNGKVVTIDGKEIKDESEGVITFKGTEPDSDVFEKFDVNFKAVDKDGNPIEGVNFSIMTLAPRFKTLQKVDSDANGNIKFNVEGQKGGKDYSVTISKMAQFMYESEPHSIEFKLDEKGNIKVLDSEEKYGMTFTVFVNDQTHIYDEFKMLYEKAINYLKNQKFEDSEEARMAIKNLEDVIEASKKEIEETIPIYAEGKIEQLKKAMAELKKYEVKEETDPTPGTDPIPGPNPGTKPDPKPEVKPEPKPEEKPEKNIFDGIEKERQAGDDRYKTAVEISKKNFERAETVILVNGEKEADALAASVLAKEKNAPILLIKKDMTPDEVAKEIERLGAKNIILIGGLNSIQEKAVENLKQNITRIAGKDRFETAVEIAKAAGKTEKLILANGISLVDALTASSLAQVENRGIILVNKEEIPKVAKELVEKAKDILIVGGENSVKLGVKADRISGKDRFETAVKIAERAFTEPKQIALANSTAYADALVFGGVTGKVEAPILLTNKDKLPQVVKEYLERNKIEKIFVLGGENSVSENLFK</sequence>
<dbReference type="Gene3D" id="3.80.10.10">
    <property type="entry name" value="Ribonuclease Inhibitor"/>
    <property type="match status" value="2"/>
</dbReference>
<protein>
    <submittedName>
        <fullName evidence="3">Cell wall-binding repeat-containing protein</fullName>
    </submittedName>
</protein>
<name>A0AAW9MR06_9FIRM</name>
<feature type="compositionally biased region" description="Pro residues" evidence="1">
    <location>
        <begin position="1761"/>
        <end position="1773"/>
    </location>
</feature>
<dbReference type="Proteomes" id="UP001357733">
    <property type="component" value="Unassembled WGS sequence"/>
</dbReference>
<dbReference type="InterPro" id="IPR007253">
    <property type="entry name" value="Cell_wall-bd_2"/>
</dbReference>
<feature type="region of interest" description="Disordered" evidence="1">
    <location>
        <begin position="740"/>
        <end position="768"/>
    </location>
</feature>
<gene>
    <name evidence="3" type="ORF">VLK81_08905</name>
</gene>
<comment type="caution">
    <text evidence="3">The sequence shown here is derived from an EMBL/GenBank/DDBJ whole genome shotgun (WGS) entry which is preliminary data.</text>
</comment>